<keyword evidence="4" id="KW-0804">Transcription</keyword>
<dbReference type="NCBIfam" id="TIGR02937">
    <property type="entry name" value="sigma70-ECF"/>
    <property type="match status" value="1"/>
</dbReference>
<feature type="chain" id="PRO_5045795499" evidence="5">
    <location>
        <begin position="20"/>
        <end position="195"/>
    </location>
</feature>
<dbReference type="InterPro" id="IPR007627">
    <property type="entry name" value="RNA_pol_sigma70_r2"/>
</dbReference>
<keyword evidence="3" id="KW-0731">Sigma factor</keyword>
<dbReference type="PANTHER" id="PTHR43133:SF63">
    <property type="entry name" value="RNA POLYMERASE SIGMA FACTOR FECI-RELATED"/>
    <property type="match status" value="1"/>
</dbReference>
<keyword evidence="2" id="KW-0805">Transcription regulation</keyword>
<protein>
    <submittedName>
        <fullName evidence="8">RNA polymerase sigma factor</fullName>
    </submittedName>
</protein>
<feature type="signal peptide" evidence="5">
    <location>
        <begin position="1"/>
        <end position="19"/>
    </location>
</feature>
<comment type="caution">
    <text evidence="8">The sequence shown here is derived from an EMBL/GenBank/DDBJ whole genome shotgun (WGS) entry which is preliminary data.</text>
</comment>
<evidence type="ECO:0000256" key="1">
    <source>
        <dbReference type="ARBA" id="ARBA00010641"/>
    </source>
</evidence>
<evidence type="ECO:0000256" key="4">
    <source>
        <dbReference type="ARBA" id="ARBA00023163"/>
    </source>
</evidence>
<dbReference type="EMBL" id="BSPB01000003">
    <property type="protein sequence ID" value="GLS13082.1"/>
    <property type="molecule type" value="Genomic_DNA"/>
</dbReference>
<organism evidence="8 9">
    <name type="scientific">Hydrogenophaga electricum</name>
    <dbReference type="NCBI Taxonomy" id="1230953"/>
    <lineage>
        <taxon>Bacteria</taxon>
        <taxon>Pseudomonadati</taxon>
        <taxon>Pseudomonadota</taxon>
        <taxon>Betaproteobacteria</taxon>
        <taxon>Burkholderiales</taxon>
        <taxon>Comamonadaceae</taxon>
        <taxon>Hydrogenophaga</taxon>
    </lineage>
</organism>
<dbReference type="Pfam" id="PF08281">
    <property type="entry name" value="Sigma70_r4_2"/>
    <property type="match status" value="1"/>
</dbReference>
<proteinExistence type="inferred from homology"/>
<keyword evidence="9" id="KW-1185">Reference proteome</keyword>
<reference evidence="9" key="1">
    <citation type="journal article" date="2019" name="Int. J. Syst. Evol. Microbiol.">
        <title>The Global Catalogue of Microorganisms (GCM) 10K type strain sequencing project: providing services to taxonomists for standard genome sequencing and annotation.</title>
        <authorList>
            <consortium name="The Broad Institute Genomics Platform"/>
            <consortium name="The Broad Institute Genome Sequencing Center for Infectious Disease"/>
            <person name="Wu L."/>
            <person name="Ma J."/>
        </authorList>
    </citation>
    <scope>NUCLEOTIDE SEQUENCE [LARGE SCALE GENOMIC DNA]</scope>
    <source>
        <strain evidence="9">NBRC 109341</strain>
    </source>
</reference>
<dbReference type="InterPro" id="IPR036388">
    <property type="entry name" value="WH-like_DNA-bd_sf"/>
</dbReference>
<evidence type="ECO:0000313" key="9">
    <source>
        <dbReference type="Proteomes" id="UP001156903"/>
    </source>
</evidence>
<dbReference type="InterPro" id="IPR013324">
    <property type="entry name" value="RNA_pol_sigma_r3/r4-like"/>
</dbReference>
<dbReference type="Gene3D" id="1.10.1740.10">
    <property type="match status" value="1"/>
</dbReference>
<dbReference type="SUPFAM" id="SSF88659">
    <property type="entry name" value="Sigma3 and sigma4 domains of RNA polymerase sigma factors"/>
    <property type="match status" value="1"/>
</dbReference>
<evidence type="ECO:0000256" key="5">
    <source>
        <dbReference type="SAM" id="SignalP"/>
    </source>
</evidence>
<evidence type="ECO:0000256" key="2">
    <source>
        <dbReference type="ARBA" id="ARBA00023015"/>
    </source>
</evidence>
<dbReference type="Proteomes" id="UP001156903">
    <property type="component" value="Unassembled WGS sequence"/>
</dbReference>
<dbReference type="SUPFAM" id="SSF88946">
    <property type="entry name" value="Sigma2 domain of RNA polymerase sigma factors"/>
    <property type="match status" value="1"/>
</dbReference>
<dbReference type="InterPro" id="IPR014284">
    <property type="entry name" value="RNA_pol_sigma-70_dom"/>
</dbReference>
<dbReference type="NCBIfam" id="NF009180">
    <property type="entry name" value="PRK12528.1"/>
    <property type="match status" value="1"/>
</dbReference>
<name>A0ABQ6BYN2_9BURK</name>
<feature type="domain" description="RNA polymerase sigma-70 region 2" evidence="6">
    <location>
        <begin position="37"/>
        <end position="103"/>
    </location>
</feature>
<accession>A0ABQ6BYN2</accession>
<keyword evidence="5" id="KW-0732">Signal</keyword>
<dbReference type="Gene3D" id="1.10.10.10">
    <property type="entry name" value="Winged helix-like DNA-binding domain superfamily/Winged helix DNA-binding domain"/>
    <property type="match status" value="1"/>
</dbReference>
<feature type="domain" description="RNA polymerase sigma factor 70 region 4 type 2" evidence="7">
    <location>
        <begin position="135"/>
        <end position="185"/>
    </location>
</feature>
<evidence type="ECO:0000313" key="8">
    <source>
        <dbReference type="EMBL" id="GLS13082.1"/>
    </source>
</evidence>
<evidence type="ECO:0000259" key="7">
    <source>
        <dbReference type="Pfam" id="PF08281"/>
    </source>
</evidence>
<evidence type="ECO:0000256" key="3">
    <source>
        <dbReference type="ARBA" id="ARBA00023082"/>
    </source>
</evidence>
<comment type="similarity">
    <text evidence="1">Belongs to the sigma-70 factor family. ECF subfamily.</text>
</comment>
<dbReference type="InterPro" id="IPR013249">
    <property type="entry name" value="RNA_pol_sigma70_r4_t2"/>
</dbReference>
<sequence>MGTILILILAFNAQGAAMTAPSVSSAIAPSSPTLQTLYRDHHRWLQGWLQRRLGNVFDAADLTQDTYVRLIQREPQALGDIRAPRALLATIAQGLAANLYRRRCLEQAWLDTLAAMPASVAESPEHRAILFETLVEIDHLLAGLPLPVRQAFLLSQVDGMKQAEIAAELGLSVPTVKRHIARAVVRVCFAAGDGA</sequence>
<dbReference type="InterPro" id="IPR013325">
    <property type="entry name" value="RNA_pol_sigma_r2"/>
</dbReference>
<gene>
    <name evidence="8" type="ORF">GCM10007935_05110</name>
</gene>
<evidence type="ECO:0000259" key="6">
    <source>
        <dbReference type="Pfam" id="PF04542"/>
    </source>
</evidence>
<dbReference type="PANTHER" id="PTHR43133">
    <property type="entry name" value="RNA POLYMERASE ECF-TYPE SIGMA FACTO"/>
    <property type="match status" value="1"/>
</dbReference>
<dbReference type="InterPro" id="IPR039425">
    <property type="entry name" value="RNA_pol_sigma-70-like"/>
</dbReference>
<dbReference type="Pfam" id="PF04542">
    <property type="entry name" value="Sigma70_r2"/>
    <property type="match status" value="1"/>
</dbReference>